<name>A0A0C3C333_HEBCY</name>
<reference evidence="2 3" key="1">
    <citation type="submission" date="2014-04" db="EMBL/GenBank/DDBJ databases">
        <authorList>
            <consortium name="DOE Joint Genome Institute"/>
            <person name="Kuo A."/>
            <person name="Gay G."/>
            <person name="Dore J."/>
            <person name="Kohler A."/>
            <person name="Nagy L.G."/>
            <person name="Floudas D."/>
            <person name="Copeland A."/>
            <person name="Barry K.W."/>
            <person name="Cichocki N."/>
            <person name="Veneault-Fourrey C."/>
            <person name="LaButti K."/>
            <person name="Lindquist E.A."/>
            <person name="Lipzen A."/>
            <person name="Lundell T."/>
            <person name="Morin E."/>
            <person name="Murat C."/>
            <person name="Sun H."/>
            <person name="Tunlid A."/>
            <person name="Henrissat B."/>
            <person name="Grigoriev I.V."/>
            <person name="Hibbett D.S."/>
            <person name="Martin F."/>
            <person name="Nordberg H.P."/>
            <person name="Cantor M.N."/>
            <person name="Hua S.X."/>
        </authorList>
    </citation>
    <scope>NUCLEOTIDE SEQUENCE [LARGE SCALE GENOMIC DNA]</scope>
    <source>
        <strain evidence="3">h7</strain>
    </source>
</reference>
<dbReference type="Proteomes" id="UP000053424">
    <property type="component" value="Unassembled WGS sequence"/>
</dbReference>
<feature type="region of interest" description="Disordered" evidence="1">
    <location>
        <begin position="240"/>
        <end position="266"/>
    </location>
</feature>
<protein>
    <submittedName>
        <fullName evidence="2">Uncharacterized protein</fullName>
    </submittedName>
</protein>
<organism evidence="2 3">
    <name type="scientific">Hebeloma cylindrosporum</name>
    <dbReference type="NCBI Taxonomy" id="76867"/>
    <lineage>
        <taxon>Eukaryota</taxon>
        <taxon>Fungi</taxon>
        <taxon>Dikarya</taxon>
        <taxon>Basidiomycota</taxon>
        <taxon>Agaricomycotina</taxon>
        <taxon>Agaricomycetes</taxon>
        <taxon>Agaricomycetidae</taxon>
        <taxon>Agaricales</taxon>
        <taxon>Agaricineae</taxon>
        <taxon>Hymenogastraceae</taxon>
        <taxon>Hebeloma</taxon>
    </lineage>
</organism>
<dbReference type="OrthoDB" id="3222453at2759"/>
<dbReference type="STRING" id="686832.A0A0C3C333"/>
<dbReference type="AlphaFoldDB" id="A0A0C3C333"/>
<evidence type="ECO:0000313" key="2">
    <source>
        <dbReference type="EMBL" id="KIM38021.1"/>
    </source>
</evidence>
<dbReference type="EMBL" id="KN831793">
    <property type="protein sequence ID" value="KIM38021.1"/>
    <property type="molecule type" value="Genomic_DNA"/>
</dbReference>
<reference evidence="3" key="2">
    <citation type="submission" date="2015-01" db="EMBL/GenBank/DDBJ databases">
        <title>Evolutionary Origins and Diversification of the Mycorrhizal Mutualists.</title>
        <authorList>
            <consortium name="DOE Joint Genome Institute"/>
            <consortium name="Mycorrhizal Genomics Consortium"/>
            <person name="Kohler A."/>
            <person name="Kuo A."/>
            <person name="Nagy L.G."/>
            <person name="Floudas D."/>
            <person name="Copeland A."/>
            <person name="Barry K.W."/>
            <person name="Cichocki N."/>
            <person name="Veneault-Fourrey C."/>
            <person name="LaButti K."/>
            <person name="Lindquist E.A."/>
            <person name="Lipzen A."/>
            <person name="Lundell T."/>
            <person name="Morin E."/>
            <person name="Murat C."/>
            <person name="Riley R."/>
            <person name="Ohm R."/>
            <person name="Sun H."/>
            <person name="Tunlid A."/>
            <person name="Henrissat B."/>
            <person name="Grigoriev I.V."/>
            <person name="Hibbett D.S."/>
            <person name="Martin F."/>
        </authorList>
    </citation>
    <scope>NUCLEOTIDE SEQUENCE [LARGE SCALE GENOMIC DNA]</scope>
    <source>
        <strain evidence="3">h7</strain>
    </source>
</reference>
<sequence length="398" mass="43952">MTSSVEENQRRNDDLGVPTSIGLLEAKKLFPLVRQPEWHSLYHALALKGRGTPLIYPNPELQQPIEYRKIGHSIGELIIFNIRGFVDLHFNICVPIDSPLNGLPGDIPQGFSPLSPPLDPTNFFEDEPFKGPTVIEGKSQRKLQISGHSPGTIFDAVLENTAIITIPEGVISRDVIDVSCFRKYVAENATGWYKFVNEVGGRHAINGDLRIVIGWDKCRSWSRVLSSLATVHIPDNTMGTAGSVSRHGMTGTRGGKGVLSDTPVDSSEEGEIYQNQTLFLRTLNISVCDDIWSQLAESFRRHNEPSTLPPPDGTPFKWDSQSIATHPANGINAALLKLKPHARFAITQDNDWISVLKPDDTSLPTTDEFLSRILKVYLVCEEDDVVFLGYKSDGASAL</sequence>
<proteinExistence type="predicted"/>
<gene>
    <name evidence="2" type="ORF">M413DRAFT_448063</name>
</gene>
<evidence type="ECO:0000256" key="1">
    <source>
        <dbReference type="SAM" id="MobiDB-lite"/>
    </source>
</evidence>
<dbReference type="HOGENOM" id="CLU_021108_6_1_1"/>
<keyword evidence="3" id="KW-1185">Reference proteome</keyword>
<accession>A0A0C3C333</accession>
<evidence type="ECO:0000313" key="3">
    <source>
        <dbReference type="Proteomes" id="UP000053424"/>
    </source>
</evidence>